<organism evidence="1 2">
    <name type="scientific">Calothrix parietina FACHB-288</name>
    <dbReference type="NCBI Taxonomy" id="2692896"/>
    <lineage>
        <taxon>Bacteria</taxon>
        <taxon>Bacillati</taxon>
        <taxon>Cyanobacteriota</taxon>
        <taxon>Cyanophyceae</taxon>
        <taxon>Nostocales</taxon>
        <taxon>Calotrichaceae</taxon>
        <taxon>Calothrix</taxon>
    </lineage>
</organism>
<protein>
    <submittedName>
        <fullName evidence="1">Histidine kinase</fullName>
    </submittedName>
</protein>
<name>A0ABR8AI20_9CYAN</name>
<dbReference type="RefSeq" id="WP_190545705.1">
    <property type="nucleotide sequence ID" value="NZ_CAWPNO010000071.1"/>
</dbReference>
<proteinExistence type="predicted"/>
<evidence type="ECO:0000313" key="1">
    <source>
        <dbReference type="EMBL" id="MBD2198202.1"/>
    </source>
</evidence>
<evidence type="ECO:0000313" key="2">
    <source>
        <dbReference type="Proteomes" id="UP000658514"/>
    </source>
</evidence>
<keyword evidence="2" id="KW-1185">Reference proteome</keyword>
<dbReference type="EMBL" id="JACJQH010000038">
    <property type="protein sequence ID" value="MBD2198202.1"/>
    <property type="molecule type" value="Genomic_DNA"/>
</dbReference>
<gene>
    <name evidence="1" type="ORF">H6G24_22295</name>
</gene>
<reference evidence="1 2" key="1">
    <citation type="journal article" date="2020" name="ISME J.">
        <title>Comparative genomics reveals insights into cyanobacterial evolution and habitat adaptation.</title>
        <authorList>
            <person name="Chen M.Y."/>
            <person name="Teng W.K."/>
            <person name="Zhao L."/>
            <person name="Hu C.X."/>
            <person name="Zhou Y.K."/>
            <person name="Han B.P."/>
            <person name="Song L.R."/>
            <person name="Shu W.S."/>
        </authorList>
    </citation>
    <scope>NUCLEOTIDE SEQUENCE [LARGE SCALE GENOMIC DNA]</scope>
    <source>
        <strain evidence="1 2">FACHB-288</strain>
    </source>
</reference>
<accession>A0ABR8AI20</accession>
<dbReference type="Proteomes" id="UP000658514">
    <property type="component" value="Unassembled WGS sequence"/>
</dbReference>
<keyword evidence="1" id="KW-0418">Kinase</keyword>
<comment type="caution">
    <text evidence="1">The sequence shown here is derived from an EMBL/GenBank/DDBJ whole genome shotgun (WGS) entry which is preliminary data.</text>
</comment>
<dbReference type="GO" id="GO:0016301">
    <property type="term" value="F:kinase activity"/>
    <property type="evidence" value="ECO:0007669"/>
    <property type="project" value="UniProtKB-KW"/>
</dbReference>
<keyword evidence="1" id="KW-0808">Transferase</keyword>
<sequence length="60" mass="6488">MADEEAEEQGAGKADNCTDAMNRVCTMPNAQCPMPNAPCPMPNIKVITVELLGNMKLRHS</sequence>